<evidence type="ECO:0000256" key="3">
    <source>
        <dbReference type="ARBA" id="ARBA00022692"/>
    </source>
</evidence>
<dbReference type="PANTHER" id="PTHR23519:SF1">
    <property type="entry name" value="AUTOPHAGY-RELATED PROTEIN 22"/>
    <property type="match status" value="1"/>
</dbReference>
<evidence type="ECO:0000256" key="5">
    <source>
        <dbReference type="ARBA" id="ARBA00023136"/>
    </source>
</evidence>
<dbReference type="Gene3D" id="1.20.1250.20">
    <property type="entry name" value="MFS general substrate transporter like domains"/>
    <property type="match status" value="1"/>
</dbReference>
<keyword evidence="3 6" id="KW-0812">Transmembrane</keyword>
<feature type="transmembrane region" description="Helical" evidence="6">
    <location>
        <begin position="262"/>
        <end position="282"/>
    </location>
</feature>
<evidence type="ECO:0000256" key="1">
    <source>
        <dbReference type="ARBA" id="ARBA00004127"/>
    </source>
</evidence>
<feature type="transmembrane region" description="Helical" evidence="6">
    <location>
        <begin position="52"/>
        <end position="69"/>
    </location>
</feature>
<dbReference type="AlphaFoldDB" id="A0A1H6WW93"/>
<dbReference type="InterPro" id="IPR024671">
    <property type="entry name" value="Atg22-like"/>
</dbReference>
<evidence type="ECO:0000256" key="2">
    <source>
        <dbReference type="ARBA" id="ARBA00022448"/>
    </source>
</evidence>
<feature type="transmembrane region" description="Helical" evidence="6">
    <location>
        <begin position="229"/>
        <end position="247"/>
    </location>
</feature>
<keyword evidence="5 6" id="KW-0472">Membrane</keyword>
<feature type="transmembrane region" description="Helical" evidence="6">
    <location>
        <begin position="294"/>
        <end position="312"/>
    </location>
</feature>
<organism evidence="7 8">
    <name type="scientific">Sharpea azabuensis</name>
    <dbReference type="NCBI Taxonomy" id="322505"/>
    <lineage>
        <taxon>Bacteria</taxon>
        <taxon>Bacillati</taxon>
        <taxon>Bacillota</taxon>
        <taxon>Erysipelotrichia</taxon>
        <taxon>Erysipelotrichales</taxon>
        <taxon>Coprobacillaceae</taxon>
        <taxon>Sharpea</taxon>
    </lineage>
</organism>
<dbReference type="Pfam" id="PF11700">
    <property type="entry name" value="ATG22"/>
    <property type="match status" value="2"/>
</dbReference>
<keyword evidence="4 6" id="KW-1133">Transmembrane helix</keyword>
<dbReference type="EMBL" id="FNYK01000075">
    <property type="protein sequence ID" value="SEJ21133.1"/>
    <property type="molecule type" value="Genomic_DNA"/>
</dbReference>
<feature type="transmembrane region" description="Helical" evidence="6">
    <location>
        <begin position="144"/>
        <end position="163"/>
    </location>
</feature>
<evidence type="ECO:0000256" key="4">
    <source>
        <dbReference type="ARBA" id="ARBA00022989"/>
    </source>
</evidence>
<sequence length="410" mass="45088">MKLTALEKKWVLYDVANSAFTLMVSTLIPIYFHSLAKEAGIKSSTYLATWGYAISLSTLLVVLIGPIIGAYSDKQGHKKKVLTTLIVGGSFLAMLLGLTKQWMVFLGVFMVAKVFYQLSLIIYDSTLGDVTTDERIDDVSSQGYAWGYIGSCIPFIIDLVIVLNAEKLGLSMSMAMLIAFVIVGVWWLVMSLPLLKAYKQVHFIDHNEHEHLLSQLGHTLKGIGKNKKVLFFIIAFFFYIDGVYTIIDMSTAYGSALGLDSTGLLLALLVTQFVAFPAAIIFGKLSTKKSASKLITICIIAYFGIAMFAVFMSTQLHFWILAVCVGMFQGGIQALSRSYFTKIIPQERSGEYFSFLDICGKGASILGTLLMSLITQVTGNQRLGVGAIACFFIIGLLFFRISAQTPQSIE</sequence>
<evidence type="ECO:0000313" key="7">
    <source>
        <dbReference type="EMBL" id="SEJ21133.1"/>
    </source>
</evidence>
<dbReference type="STRING" id="322505.SAMN04487836_11236"/>
<feature type="transmembrane region" description="Helical" evidence="6">
    <location>
        <begin position="104"/>
        <end position="123"/>
    </location>
</feature>
<reference evidence="8" key="1">
    <citation type="submission" date="2016-10" db="EMBL/GenBank/DDBJ databases">
        <authorList>
            <person name="Varghese N."/>
        </authorList>
    </citation>
    <scope>NUCLEOTIDE SEQUENCE [LARGE SCALE GENOMIC DNA]</scope>
    <source>
        <strain evidence="8">DSM 20406</strain>
    </source>
</reference>
<feature type="transmembrane region" description="Helical" evidence="6">
    <location>
        <begin position="383"/>
        <end position="403"/>
    </location>
</feature>
<protein>
    <submittedName>
        <fullName evidence="7">MFS transporter, UMF1 family</fullName>
    </submittedName>
</protein>
<dbReference type="PANTHER" id="PTHR23519">
    <property type="entry name" value="AUTOPHAGY-RELATED PROTEIN 22"/>
    <property type="match status" value="1"/>
</dbReference>
<dbReference type="SUPFAM" id="SSF103473">
    <property type="entry name" value="MFS general substrate transporter"/>
    <property type="match status" value="1"/>
</dbReference>
<evidence type="ECO:0000256" key="6">
    <source>
        <dbReference type="SAM" id="Phobius"/>
    </source>
</evidence>
<name>A0A1H6WW93_9FIRM</name>
<dbReference type="OrthoDB" id="9768783at2"/>
<dbReference type="eggNOG" id="COG2270">
    <property type="taxonomic scope" value="Bacteria"/>
</dbReference>
<accession>A0A1H6WW93</accession>
<feature type="transmembrane region" description="Helical" evidence="6">
    <location>
        <begin position="169"/>
        <end position="189"/>
    </location>
</feature>
<dbReference type="RefSeq" id="WP_074732734.1">
    <property type="nucleotide sequence ID" value="NZ_FNYK01000075.1"/>
</dbReference>
<dbReference type="Proteomes" id="UP000183028">
    <property type="component" value="Unassembled WGS sequence"/>
</dbReference>
<feature type="transmembrane region" description="Helical" evidence="6">
    <location>
        <begin position="352"/>
        <end position="377"/>
    </location>
</feature>
<feature type="transmembrane region" description="Helical" evidence="6">
    <location>
        <begin position="318"/>
        <end position="340"/>
    </location>
</feature>
<dbReference type="InterPro" id="IPR036259">
    <property type="entry name" value="MFS_trans_sf"/>
</dbReference>
<gene>
    <name evidence="7" type="ORF">SAMN04487834_10757</name>
</gene>
<comment type="subcellular location">
    <subcellularLocation>
        <location evidence="1">Endomembrane system</location>
        <topology evidence="1">Multi-pass membrane protein</topology>
    </subcellularLocation>
</comment>
<keyword evidence="8" id="KW-1185">Reference proteome</keyword>
<proteinExistence type="predicted"/>
<keyword evidence="2" id="KW-0813">Transport</keyword>
<feature type="transmembrane region" description="Helical" evidence="6">
    <location>
        <begin position="81"/>
        <end position="98"/>
    </location>
</feature>
<dbReference type="InterPro" id="IPR050495">
    <property type="entry name" value="ATG22/LtaA_families"/>
</dbReference>
<feature type="transmembrane region" description="Helical" evidence="6">
    <location>
        <begin position="12"/>
        <end position="32"/>
    </location>
</feature>
<dbReference type="GO" id="GO:0012505">
    <property type="term" value="C:endomembrane system"/>
    <property type="evidence" value="ECO:0007669"/>
    <property type="project" value="UniProtKB-SubCell"/>
</dbReference>
<evidence type="ECO:0000313" key="8">
    <source>
        <dbReference type="Proteomes" id="UP000183028"/>
    </source>
</evidence>